<dbReference type="GO" id="GO:1901135">
    <property type="term" value="P:carbohydrate derivative metabolic process"/>
    <property type="evidence" value="ECO:0007669"/>
    <property type="project" value="UniProtKB-ARBA"/>
</dbReference>
<evidence type="ECO:0000259" key="2">
    <source>
        <dbReference type="Pfam" id="PF13579"/>
    </source>
</evidence>
<dbReference type="SUPFAM" id="SSF53756">
    <property type="entry name" value="UDP-Glycosyltransferase/glycogen phosphorylase"/>
    <property type="match status" value="1"/>
</dbReference>
<dbReference type="PANTHER" id="PTHR12526">
    <property type="entry name" value="GLYCOSYLTRANSFERASE"/>
    <property type="match status" value="1"/>
</dbReference>
<keyword evidence="3" id="KW-0808">Transferase</keyword>
<comment type="caution">
    <text evidence="3">The sequence shown here is derived from an EMBL/GenBank/DDBJ whole genome shotgun (WGS) entry which is preliminary data.</text>
</comment>
<evidence type="ECO:0000313" key="4">
    <source>
        <dbReference type="Proteomes" id="UP000245474"/>
    </source>
</evidence>
<name>A0A2U2N7A5_9GAMM</name>
<dbReference type="InterPro" id="IPR001296">
    <property type="entry name" value="Glyco_trans_1"/>
</dbReference>
<dbReference type="InterPro" id="IPR028098">
    <property type="entry name" value="Glyco_trans_4-like_N"/>
</dbReference>
<gene>
    <name evidence="3" type="ORF">DEM34_03660</name>
</gene>
<dbReference type="OrthoDB" id="9792269at2"/>
<dbReference type="CDD" id="cd03811">
    <property type="entry name" value="GT4_GT28_WabH-like"/>
    <property type="match status" value="1"/>
</dbReference>
<evidence type="ECO:0000259" key="1">
    <source>
        <dbReference type="Pfam" id="PF00534"/>
    </source>
</evidence>
<protein>
    <submittedName>
        <fullName evidence="3">Glycosyl transferase</fullName>
    </submittedName>
</protein>
<reference evidence="3 4" key="1">
    <citation type="submission" date="2018-05" db="EMBL/GenBank/DDBJ databases">
        <title>Spiribacter halobius sp. nov., a moderately halophilic bacterium isolated from marine solar saltern.</title>
        <authorList>
            <person name="Zheng W.-S."/>
            <person name="Lu D.-C."/>
            <person name="Du Z.-J."/>
        </authorList>
    </citation>
    <scope>NUCLEOTIDE SEQUENCE [LARGE SCALE GENOMIC DNA]</scope>
    <source>
        <strain evidence="3 4">E85</strain>
    </source>
</reference>
<dbReference type="Gene3D" id="3.40.50.2000">
    <property type="entry name" value="Glycogen Phosphorylase B"/>
    <property type="match status" value="2"/>
</dbReference>
<organism evidence="3 4">
    <name type="scientific">Sediminicurvatus halobius</name>
    <dbReference type="NCBI Taxonomy" id="2182432"/>
    <lineage>
        <taxon>Bacteria</taxon>
        <taxon>Pseudomonadati</taxon>
        <taxon>Pseudomonadota</taxon>
        <taxon>Gammaproteobacteria</taxon>
        <taxon>Chromatiales</taxon>
        <taxon>Ectothiorhodospiraceae</taxon>
        <taxon>Sediminicurvatus</taxon>
    </lineage>
</organism>
<dbReference type="Proteomes" id="UP000245474">
    <property type="component" value="Unassembled WGS sequence"/>
</dbReference>
<dbReference type="Pfam" id="PF00534">
    <property type="entry name" value="Glycos_transf_1"/>
    <property type="match status" value="1"/>
</dbReference>
<feature type="domain" description="Glycosyltransferase subfamily 4-like N-terminal" evidence="2">
    <location>
        <begin position="7"/>
        <end position="166"/>
    </location>
</feature>
<feature type="domain" description="Glycosyl transferase family 1" evidence="1">
    <location>
        <begin position="192"/>
        <end position="344"/>
    </location>
</feature>
<dbReference type="EMBL" id="QFFI01000004">
    <property type="protein sequence ID" value="PWG64983.1"/>
    <property type="molecule type" value="Genomic_DNA"/>
</dbReference>
<dbReference type="AlphaFoldDB" id="A0A2U2N7A5"/>
<evidence type="ECO:0000313" key="3">
    <source>
        <dbReference type="EMBL" id="PWG64983.1"/>
    </source>
</evidence>
<dbReference type="GO" id="GO:0016757">
    <property type="term" value="F:glycosyltransferase activity"/>
    <property type="evidence" value="ECO:0007669"/>
    <property type="project" value="InterPro"/>
</dbReference>
<accession>A0A2U2N7A5</accession>
<proteinExistence type="predicted"/>
<sequence length="373" mass="39755">MAFSGAGGVERMVLNLLAGLQAEGPSELAIDLIPIRAGNLPRERVPEGVRVVDLGLRHSTLAARALAGYLRRERPDAVLTAKDRAIRATVSARRLAGVETRIVGRLGTNLSAALAGQGALRRWLRQAPMRRLYRDVDAIVAVSEGVAEDTRAITGLPAGRVLVVRNPVVTPELAMQAQAPVDHPWLQPGAEVPVILGAGRLTRQKDFPTLIRAFATLRRHRPARLVILGEGGERGALERSIAELGLGDDVALPGHQKNPWAWMARASLFVLSSAWEGSPNVLTEAIACGTPVVATDCPSGPRELLEDGRYGHLVPVGDAAALAEAMHRTLEAPLPAETLREAAAEYTVAASARGYLQTLRLAQAEAERSPLGD</sequence>
<dbReference type="Pfam" id="PF13579">
    <property type="entry name" value="Glyco_trans_4_4"/>
    <property type="match status" value="1"/>
</dbReference>
<keyword evidence="4" id="KW-1185">Reference proteome</keyword>